<dbReference type="AlphaFoldDB" id="X1LU77"/>
<evidence type="ECO:0000313" key="1">
    <source>
        <dbReference type="EMBL" id="GAI09366.1"/>
    </source>
</evidence>
<dbReference type="EMBL" id="BARV01007539">
    <property type="protein sequence ID" value="GAI09366.1"/>
    <property type="molecule type" value="Genomic_DNA"/>
</dbReference>
<comment type="caution">
    <text evidence="1">The sequence shown here is derived from an EMBL/GenBank/DDBJ whole genome shotgun (WGS) entry which is preliminary data.</text>
</comment>
<accession>X1LU77</accession>
<feature type="non-terminal residue" evidence="1">
    <location>
        <position position="1"/>
    </location>
</feature>
<proteinExistence type="predicted"/>
<reference evidence="1" key="1">
    <citation type="journal article" date="2014" name="Front. Microbiol.">
        <title>High frequency of phylogenetically diverse reductive dehalogenase-homologous genes in deep subseafloor sedimentary metagenomes.</title>
        <authorList>
            <person name="Kawai M."/>
            <person name="Futagami T."/>
            <person name="Toyoda A."/>
            <person name="Takaki Y."/>
            <person name="Nishi S."/>
            <person name="Hori S."/>
            <person name="Arai W."/>
            <person name="Tsubouchi T."/>
            <person name="Morono Y."/>
            <person name="Uchiyama I."/>
            <person name="Ito T."/>
            <person name="Fujiyama A."/>
            <person name="Inagaki F."/>
            <person name="Takami H."/>
        </authorList>
    </citation>
    <scope>NUCLEOTIDE SEQUENCE</scope>
    <source>
        <strain evidence="1">Expedition CK06-06</strain>
    </source>
</reference>
<protein>
    <submittedName>
        <fullName evidence="1">Uncharacterized protein</fullName>
    </submittedName>
</protein>
<sequence>EIIEATCNKFRRCVAELKKHMEEKGYKNLEEIRGSNHRAWMDFVK</sequence>
<gene>
    <name evidence="1" type="ORF">S06H3_15333</name>
</gene>
<organism evidence="1">
    <name type="scientific">marine sediment metagenome</name>
    <dbReference type="NCBI Taxonomy" id="412755"/>
    <lineage>
        <taxon>unclassified sequences</taxon>
        <taxon>metagenomes</taxon>
        <taxon>ecological metagenomes</taxon>
    </lineage>
</organism>
<name>X1LU77_9ZZZZ</name>